<keyword evidence="2" id="KW-1185">Reference proteome</keyword>
<sequence length="262" mass="29665">MPAFQLHKWYADVVDPTTGHLAICYDSELRWKGLTFRFTNLLRFEPPGTRFASASFGQPAQAGLSEDQALFTLKQRGVRGTWQQQAPALRELLLETAHGSVLWECCLPAATAQVVMGETVLHGLGYVEKLTLTLPPWHLPLQTLRWGRLVAPGHYLVWIKWEGPEPRHLVFHNGTRYVDTGHIGDDEVRVGPFRLAFEAKHSLRAGLVGKTVFQRFPWFKKLFPVRILHLDEAKWLSVATLTEDGIVVATGYAVHERVEWPA</sequence>
<reference evidence="1" key="1">
    <citation type="submission" date="2020-09" db="EMBL/GenBank/DDBJ databases">
        <authorList>
            <person name="Kim M.K."/>
        </authorList>
    </citation>
    <scope>NUCLEOTIDE SEQUENCE</scope>
    <source>
        <strain evidence="1">BT664</strain>
    </source>
</reference>
<accession>A0A927BH61</accession>
<name>A0A927BH61_9BACT</name>
<proteinExistence type="predicted"/>
<gene>
    <name evidence="1" type="ORF">IC235_20075</name>
</gene>
<evidence type="ECO:0000313" key="1">
    <source>
        <dbReference type="EMBL" id="MBD2770190.1"/>
    </source>
</evidence>
<comment type="caution">
    <text evidence="1">The sequence shown here is derived from an EMBL/GenBank/DDBJ whole genome shotgun (WGS) entry which is preliminary data.</text>
</comment>
<evidence type="ECO:0000313" key="2">
    <source>
        <dbReference type="Proteomes" id="UP000612233"/>
    </source>
</evidence>
<dbReference type="AlphaFoldDB" id="A0A927BH61"/>
<organism evidence="1 2">
    <name type="scientific">Hymenobacter montanus</name>
    <dbReference type="NCBI Taxonomy" id="2771359"/>
    <lineage>
        <taxon>Bacteria</taxon>
        <taxon>Pseudomonadati</taxon>
        <taxon>Bacteroidota</taxon>
        <taxon>Cytophagia</taxon>
        <taxon>Cytophagales</taxon>
        <taxon>Hymenobacteraceae</taxon>
        <taxon>Hymenobacter</taxon>
    </lineage>
</organism>
<dbReference type="Proteomes" id="UP000612233">
    <property type="component" value="Unassembled WGS sequence"/>
</dbReference>
<protein>
    <submittedName>
        <fullName evidence="1">Uncharacterized protein</fullName>
    </submittedName>
</protein>
<dbReference type="RefSeq" id="WP_191007001.1">
    <property type="nucleotide sequence ID" value="NZ_JACXAD010000030.1"/>
</dbReference>
<dbReference type="EMBL" id="JACXAD010000030">
    <property type="protein sequence ID" value="MBD2770190.1"/>
    <property type="molecule type" value="Genomic_DNA"/>
</dbReference>